<gene>
    <name evidence="1" type="ORF">ARMGADRAFT_1045235</name>
</gene>
<reference evidence="2" key="1">
    <citation type="journal article" date="2017" name="Nat. Ecol. Evol.">
        <title>Genome expansion and lineage-specific genetic innovations in the forest pathogenic fungi Armillaria.</title>
        <authorList>
            <person name="Sipos G."/>
            <person name="Prasanna A.N."/>
            <person name="Walter M.C."/>
            <person name="O'Connor E."/>
            <person name="Balint B."/>
            <person name="Krizsan K."/>
            <person name="Kiss B."/>
            <person name="Hess J."/>
            <person name="Varga T."/>
            <person name="Slot J."/>
            <person name="Riley R."/>
            <person name="Boka B."/>
            <person name="Rigling D."/>
            <person name="Barry K."/>
            <person name="Lee J."/>
            <person name="Mihaltcheva S."/>
            <person name="LaButti K."/>
            <person name="Lipzen A."/>
            <person name="Waldron R."/>
            <person name="Moloney N.M."/>
            <person name="Sperisen C."/>
            <person name="Kredics L."/>
            <person name="Vagvoelgyi C."/>
            <person name="Patrignani A."/>
            <person name="Fitzpatrick D."/>
            <person name="Nagy I."/>
            <person name="Doyle S."/>
            <person name="Anderson J.B."/>
            <person name="Grigoriev I.V."/>
            <person name="Gueldener U."/>
            <person name="Muensterkoetter M."/>
            <person name="Nagy L.G."/>
        </authorList>
    </citation>
    <scope>NUCLEOTIDE SEQUENCE [LARGE SCALE GENOMIC DNA]</scope>
    <source>
        <strain evidence="2">Ar21-2</strain>
    </source>
</reference>
<dbReference type="InParanoid" id="A0A2H3E5V1"/>
<dbReference type="OMA" id="VWNISTP"/>
<name>A0A2H3E5V1_ARMGA</name>
<evidence type="ECO:0000313" key="1">
    <source>
        <dbReference type="EMBL" id="PBK95943.1"/>
    </source>
</evidence>
<dbReference type="PANTHER" id="PTHR43611">
    <property type="entry name" value="ALPHA-D-GLUCOSE 1-PHOSPHATE PHOSPHATASE"/>
    <property type="match status" value="1"/>
</dbReference>
<organism evidence="1 2">
    <name type="scientific">Armillaria gallica</name>
    <name type="common">Bulbous honey fungus</name>
    <name type="synonym">Armillaria bulbosa</name>
    <dbReference type="NCBI Taxonomy" id="47427"/>
    <lineage>
        <taxon>Eukaryota</taxon>
        <taxon>Fungi</taxon>
        <taxon>Dikarya</taxon>
        <taxon>Basidiomycota</taxon>
        <taxon>Agaricomycotina</taxon>
        <taxon>Agaricomycetes</taxon>
        <taxon>Agaricomycetidae</taxon>
        <taxon>Agaricales</taxon>
        <taxon>Marasmiineae</taxon>
        <taxon>Physalacriaceae</taxon>
        <taxon>Armillaria</taxon>
    </lineage>
</organism>
<keyword evidence="2" id="KW-1185">Reference proteome</keyword>
<proteinExistence type="predicted"/>
<protein>
    <submittedName>
        <fullName evidence="1">HAD-like protein</fullName>
    </submittedName>
</protein>
<evidence type="ECO:0000313" key="2">
    <source>
        <dbReference type="Proteomes" id="UP000217790"/>
    </source>
</evidence>
<dbReference type="NCBIfam" id="TIGR01509">
    <property type="entry name" value="HAD-SF-IA-v3"/>
    <property type="match status" value="1"/>
</dbReference>
<dbReference type="InterPro" id="IPR023214">
    <property type="entry name" value="HAD_sf"/>
</dbReference>
<dbReference type="PANTHER" id="PTHR43611:SF3">
    <property type="entry name" value="FLAVIN MONONUCLEOTIDE HYDROLASE 1, CHLOROPLATIC"/>
    <property type="match status" value="1"/>
</dbReference>
<dbReference type="OrthoDB" id="2012566at2759"/>
<dbReference type="Gene3D" id="3.40.50.1000">
    <property type="entry name" value="HAD superfamily/HAD-like"/>
    <property type="match status" value="1"/>
</dbReference>
<dbReference type="InterPro" id="IPR036412">
    <property type="entry name" value="HAD-like_sf"/>
</dbReference>
<dbReference type="SUPFAM" id="SSF56784">
    <property type="entry name" value="HAD-like"/>
    <property type="match status" value="1"/>
</dbReference>
<dbReference type="Proteomes" id="UP000217790">
    <property type="component" value="Unassembled WGS sequence"/>
</dbReference>
<sequence length="478" mass="54178">MARYDSIICDLGDVLFTWSPPSSHAIPPKTLREIFSSATWFEYEKGRVSQQTCYDRLGHELSLNPADVRKAIEDSCASLKWDKNLASFFRELKDANREALRIFAMSNISQPDYEVLRSISSDMDWSIFDDIFTSFAAGRRKPELGFYRHTLSQASLDPSRTIFIDDKLENVLSARSQGLYGLVYQNPTELKQSLLNLLGNPVLRGQDYLKQNAGYLTSECAGLAIQENFAQLLILDMTNDRSLVDLDVPKEGKWNFFPGDGQLTTANFPCDLDTTSLGLTVIRLKEEVAASTMDEMLLYVNEDGIVQTYFDCNRPRIDPVVCVNVLSLFYSYGRGNEINPTLEWVHQVLLHRAYLQGSRYYETAECFLFFLYRFISSCDSPVIHNRFYPLLKDRVMERIGREGDGLALAMRLIVCDFTKVKNEIDLQTLRGLQREDGGWDSGLIYKYGSSGLSIGNRGLTTVMAIHAIQSNSLARSSI</sequence>
<dbReference type="STRING" id="47427.A0A2H3E5V1"/>
<dbReference type="InterPro" id="IPR006439">
    <property type="entry name" value="HAD-SF_hydro_IA"/>
</dbReference>
<dbReference type="EMBL" id="KZ293651">
    <property type="protein sequence ID" value="PBK95943.1"/>
    <property type="molecule type" value="Genomic_DNA"/>
</dbReference>
<accession>A0A2H3E5V1</accession>
<dbReference type="AlphaFoldDB" id="A0A2H3E5V1"/>
<dbReference type="GO" id="GO:0016791">
    <property type="term" value="F:phosphatase activity"/>
    <property type="evidence" value="ECO:0007669"/>
    <property type="project" value="UniProtKB-ARBA"/>
</dbReference>
<dbReference type="InterPro" id="IPR023198">
    <property type="entry name" value="PGP-like_dom2"/>
</dbReference>
<dbReference type="Gene3D" id="1.10.150.240">
    <property type="entry name" value="Putative phosphatase, domain 2"/>
    <property type="match status" value="1"/>
</dbReference>